<dbReference type="Gene3D" id="3.10.10.10">
    <property type="entry name" value="HIV Type 1 Reverse Transcriptase, subunit A, domain 1"/>
    <property type="match status" value="1"/>
</dbReference>
<dbReference type="AlphaFoldDB" id="A0A5B6WR29"/>
<dbReference type="GO" id="GO:0003964">
    <property type="term" value="F:RNA-directed DNA polymerase activity"/>
    <property type="evidence" value="ECO:0007669"/>
    <property type="project" value="UniProtKB-KW"/>
</dbReference>
<dbReference type="OrthoDB" id="415724at2759"/>
<evidence type="ECO:0000313" key="2">
    <source>
        <dbReference type="EMBL" id="KAA3484339.1"/>
    </source>
</evidence>
<dbReference type="InterPro" id="IPR000477">
    <property type="entry name" value="RT_dom"/>
</dbReference>
<sequence>MGNVSNGRGMTRDSAVRFEARIPTRAYAICAREEASSPDIESDDSNVLPIMISSMSAQRYMRKGCNAYLAYVLDTKVFEKKIESVPVVCEYPDIFQEELHGLSPAREVEFAIELVSGTSTISIASYRMAPTELKELKAQLCAKTAFKMRYGHYEFLVMPFGLTNAPAIFKDLMNRIFKPYLDRFVVVFIDDILIYSRDDFEHAEHLRIVLQTLRDKQLFAKFIKYWKPPRNVSEVQIFLGLTGYYRHFVKGFSMIPTPLTRFLKKDVNFEWSEKCQQSFEQLKALLKDVPVLVQPKLGKEFRWLELLKDYEIVIDYHLGKVNVVADSLSRKSLFVLRAMNTQLTLSEDGSNLSELKAKPQVKVEHQVPSGLLQPVMTPEWKCDRVTMDFVSGLPLSPKKKDAIWVVVDRLTKSAHFIPRSEIHIAVLEEIARSSRYEIEFQYSFSSANRRSIWASNSDSRRHAPMLCFGILRQLGEIFVAG</sequence>
<dbReference type="EMBL" id="SMMG02000002">
    <property type="protein sequence ID" value="KAA3484339.1"/>
    <property type="molecule type" value="Genomic_DNA"/>
</dbReference>
<reference evidence="3" key="1">
    <citation type="journal article" date="2019" name="Plant Biotechnol. J.">
        <title>Genome sequencing of the Australian wild diploid species Gossypium australe highlights disease resistance and delayed gland morphogenesis.</title>
        <authorList>
            <person name="Cai Y."/>
            <person name="Cai X."/>
            <person name="Wang Q."/>
            <person name="Wang P."/>
            <person name="Zhang Y."/>
            <person name="Cai C."/>
            <person name="Xu Y."/>
            <person name="Wang K."/>
            <person name="Zhou Z."/>
            <person name="Wang C."/>
            <person name="Geng S."/>
            <person name="Li B."/>
            <person name="Dong Q."/>
            <person name="Hou Y."/>
            <person name="Wang H."/>
            <person name="Ai P."/>
            <person name="Liu Z."/>
            <person name="Yi F."/>
            <person name="Sun M."/>
            <person name="An G."/>
            <person name="Cheng J."/>
            <person name="Zhang Y."/>
            <person name="Shi Q."/>
            <person name="Xie Y."/>
            <person name="Shi X."/>
            <person name="Chang Y."/>
            <person name="Huang F."/>
            <person name="Chen Y."/>
            <person name="Hong S."/>
            <person name="Mi L."/>
            <person name="Sun Q."/>
            <person name="Zhang L."/>
            <person name="Zhou B."/>
            <person name="Peng R."/>
            <person name="Zhang X."/>
            <person name="Liu F."/>
        </authorList>
    </citation>
    <scope>NUCLEOTIDE SEQUENCE [LARGE SCALE GENOMIC DNA]</scope>
    <source>
        <strain evidence="3">cv. PA1801</strain>
    </source>
</reference>
<dbReference type="Gene3D" id="3.30.70.270">
    <property type="match status" value="2"/>
</dbReference>
<dbReference type="Pfam" id="PF00078">
    <property type="entry name" value="RVT_1"/>
    <property type="match status" value="1"/>
</dbReference>
<dbReference type="InterPro" id="IPR043502">
    <property type="entry name" value="DNA/RNA_pol_sf"/>
</dbReference>
<keyword evidence="2" id="KW-0695">RNA-directed DNA polymerase</keyword>
<comment type="caution">
    <text evidence="2">The sequence shown here is derived from an EMBL/GenBank/DDBJ whole genome shotgun (WGS) entry which is preliminary data.</text>
</comment>
<organism evidence="2 3">
    <name type="scientific">Gossypium australe</name>
    <dbReference type="NCBI Taxonomy" id="47621"/>
    <lineage>
        <taxon>Eukaryota</taxon>
        <taxon>Viridiplantae</taxon>
        <taxon>Streptophyta</taxon>
        <taxon>Embryophyta</taxon>
        <taxon>Tracheophyta</taxon>
        <taxon>Spermatophyta</taxon>
        <taxon>Magnoliopsida</taxon>
        <taxon>eudicotyledons</taxon>
        <taxon>Gunneridae</taxon>
        <taxon>Pentapetalae</taxon>
        <taxon>rosids</taxon>
        <taxon>malvids</taxon>
        <taxon>Malvales</taxon>
        <taxon>Malvaceae</taxon>
        <taxon>Malvoideae</taxon>
        <taxon>Gossypium</taxon>
    </lineage>
</organism>
<gene>
    <name evidence="2" type="ORF">EPI10_006428</name>
</gene>
<dbReference type="FunFam" id="3.30.70.270:FF:000020">
    <property type="entry name" value="Transposon Tf2-6 polyprotein-like Protein"/>
    <property type="match status" value="1"/>
</dbReference>
<feature type="domain" description="Reverse transcriptase" evidence="1">
    <location>
        <begin position="136"/>
        <end position="218"/>
    </location>
</feature>
<name>A0A5B6WR29_9ROSI</name>
<dbReference type="PANTHER" id="PTHR24559">
    <property type="entry name" value="TRANSPOSON TY3-I GAG-POL POLYPROTEIN"/>
    <property type="match status" value="1"/>
</dbReference>
<keyword evidence="2" id="KW-0808">Transferase</keyword>
<evidence type="ECO:0000259" key="1">
    <source>
        <dbReference type="Pfam" id="PF00078"/>
    </source>
</evidence>
<keyword evidence="3" id="KW-1185">Reference proteome</keyword>
<accession>A0A5B6WR29</accession>
<dbReference type="PANTHER" id="PTHR24559:SF444">
    <property type="entry name" value="REVERSE TRANSCRIPTASE DOMAIN-CONTAINING PROTEIN"/>
    <property type="match status" value="1"/>
</dbReference>
<dbReference type="CDD" id="cd01647">
    <property type="entry name" value="RT_LTR"/>
    <property type="match status" value="1"/>
</dbReference>
<evidence type="ECO:0000313" key="3">
    <source>
        <dbReference type="Proteomes" id="UP000325315"/>
    </source>
</evidence>
<proteinExistence type="predicted"/>
<dbReference type="InterPro" id="IPR043128">
    <property type="entry name" value="Rev_trsase/Diguanyl_cyclase"/>
</dbReference>
<dbReference type="SUPFAM" id="SSF56672">
    <property type="entry name" value="DNA/RNA polymerases"/>
    <property type="match status" value="1"/>
</dbReference>
<dbReference type="Proteomes" id="UP000325315">
    <property type="component" value="Unassembled WGS sequence"/>
</dbReference>
<protein>
    <submittedName>
        <fullName evidence="2">RNA-directed DNA polymerase-like protein</fullName>
    </submittedName>
</protein>
<keyword evidence="2" id="KW-0548">Nucleotidyltransferase</keyword>
<dbReference type="InterPro" id="IPR053134">
    <property type="entry name" value="RNA-dir_DNA_polymerase"/>
</dbReference>